<reference evidence="11 12" key="1">
    <citation type="submission" date="2019-01" db="EMBL/GenBank/DDBJ databases">
        <title>Draft genome sequences of Macrococcus caseolyticus, Macrococcus canis, Macrococcus bohemicus and Macrococcus goetzii.</title>
        <authorList>
            <person name="Mazhar S."/>
            <person name="Altermann E."/>
            <person name="Hill C."/>
            <person name="Mcauliffe O."/>
        </authorList>
    </citation>
    <scope>NUCLEOTIDE SEQUENCE [LARGE SCALE GENOMIC DNA]</scope>
    <source>
        <strain evidence="11 12">DPC7162</strain>
    </source>
</reference>
<evidence type="ECO:0000256" key="4">
    <source>
        <dbReference type="ARBA" id="ARBA00009720"/>
    </source>
</evidence>
<dbReference type="InterPro" id="IPR002060">
    <property type="entry name" value="Squ/phyt_synthse"/>
</dbReference>
<dbReference type="PROSITE" id="PS01045">
    <property type="entry name" value="SQUALEN_PHYTOEN_SYN_2"/>
    <property type="match status" value="1"/>
</dbReference>
<accession>A0A4R6C3K9</accession>
<dbReference type="InterPro" id="IPR019845">
    <property type="entry name" value="Squalene/phytoene_synthase_CS"/>
</dbReference>
<comment type="catalytic activity">
    <reaction evidence="1">
        <text>2 (2E,6E)-farnesyl diphosphate = 15-cis-4,4'-diapophytoene + 2 diphosphate</text>
        <dbReference type="Rhea" id="RHEA:31547"/>
        <dbReference type="ChEBI" id="CHEBI:33019"/>
        <dbReference type="ChEBI" id="CHEBI:62738"/>
        <dbReference type="ChEBI" id="CHEBI:175763"/>
        <dbReference type="EC" id="2.5.1.96"/>
    </reaction>
</comment>
<dbReference type="EMBL" id="SDQG01000006">
    <property type="protein sequence ID" value="TDM16100.1"/>
    <property type="molecule type" value="Genomic_DNA"/>
</dbReference>
<evidence type="ECO:0000256" key="5">
    <source>
        <dbReference type="ARBA" id="ARBA00012627"/>
    </source>
</evidence>
<dbReference type="SFLD" id="SFLDS00005">
    <property type="entry name" value="Isoprenoid_Synthase_Type_I"/>
    <property type="match status" value="1"/>
</dbReference>
<evidence type="ECO:0000256" key="7">
    <source>
        <dbReference type="ARBA" id="ARBA00022679"/>
    </source>
</evidence>
<evidence type="ECO:0000256" key="1">
    <source>
        <dbReference type="ARBA" id="ARBA00000746"/>
    </source>
</evidence>
<protein>
    <recommendedName>
        <fullName evidence="6">4,4'-diapophytoene synthase</fullName>
        <ecNumber evidence="5">2.5.1.96</ecNumber>
    </recommendedName>
    <alternativeName>
        <fullName evidence="9">C30 carotenoid synthase</fullName>
    </alternativeName>
    <alternativeName>
        <fullName evidence="10">Dehydrosqualene synthase</fullName>
    </alternativeName>
</protein>
<keyword evidence="7" id="KW-0808">Transferase</keyword>
<dbReference type="SFLD" id="SFLDG01212">
    <property type="entry name" value="Phytoene_synthase_like"/>
    <property type="match status" value="1"/>
</dbReference>
<dbReference type="UniPathway" id="UPA00029">
    <property type="reaction ID" value="UER00556"/>
</dbReference>
<evidence type="ECO:0000256" key="9">
    <source>
        <dbReference type="ARBA" id="ARBA00031761"/>
    </source>
</evidence>
<dbReference type="AlphaFoldDB" id="A0A4R6C3K9"/>
<name>A0A4R6C3K9_9STAP</name>
<dbReference type="InterPro" id="IPR044843">
    <property type="entry name" value="Trans_IPPS_bact-type"/>
</dbReference>
<dbReference type="SFLD" id="SFLDG01018">
    <property type="entry name" value="Squalene/Phytoene_Synthase_Lik"/>
    <property type="match status" value="1"/>
</dbReference>
<keyword evidence="8" id="KW-0125">Carotenoid biosynthesis</keyword>
<evidence type="ECO:0000256" key="8">
    <source>
        <dbReference type="ARBA" id="ARBA00022746"/>
    </source>
</evidence>
<dbReference type="Gene3D" id="1.10.600.10">
    <property type="entry name" value="Farnesyl Diphosphate Synthase"/>
    <property type="match status" value="1"/>
</dbReference>
<comment type="caution">
    <text evidence="11">The sequence shown here is derived from an EMBL/GenBank/DDBJ whole genome shotgun (WGS) entry which is preliminary data.</text>
</comment>
<sequence>MNAIYTDYKYCREIIKRHSKSFYYAFKQLPEDDANAVYAIYTFCRMADDIVDQTASVDYRKAVLDTFNSKLLQFEEGILIDEPMWRALKDVHQRYPLDLTAFKMQITGQQMDLMYTQPETIKDIERYSLYVAGSVGRMLLPILSTNVTLEMKENAEKLGIAMQITNILRDIGEDFKRYQRVYIPKQIMNKFNYTNQQLASFEINSDFINMWEYLAQYAETLYDEFLHYINQYHIHARLPLLLSMLVYKEILNEVRRNNYDCLTKRNHVSTLDKYRIHQEAIVYLKGEE</sequence>
<evidence type="ECO:0000256" key="3">
    <source>
        <dbReference type="ARBA" id="ARBA00004677"/>
    </source>
</evidence>
<dbReference type="RefSeq" id="WP_133353726.1">
    <property type="nucleotide sequence ID" value="NZ_JAXJTW010000054.1"/>
</dbReference>
<comment type="similarity">
    <text evidence="4">Belongs to the phytoene/squalene synthase family. CrtM subfamily.</text>
</comment>
<dbReference type="PANTHER" id="PTHR31480">
    <property type="entry name" value="BIFUNCTIONAL LYCOPENE CYCLASE/PHYTOENE SYNTHASE"/>
    <property type="match status" value="1"/>
</dbReference>
<evidence type="ECO:0000256" key="6">
    <source>
        <dbReference type="ARBA" id="ARBA00016163"/>
    </source>
</evidence>
<proteinExistence type="inferred from homology"/>
<dbReference type="CDD" id="cd00683">
    <property type="entry name" value="Trans_IPPS_HH"/>
    <property type="match status" value="1"/>
</dbReference>
<dbReference type="Proteomes" id="UP000294865">
    <property type="component" value="Unassembled WGS sequence"/>
</dbReference>
<dbReference type="InterPro" id="IPR033904">
    <property type="entry name" value="Trans_IPPS_HH"/>
</dbReference>
<dbReference type="GO" id="GO:0051996">
    <property type="term" value="F:squalene synthase [NAD(P)H] activity"/>
    <property type="evidence" value="ECO:0007669"/>
    <property type="project" value="InterPro"/>
</dbReference>
<evidence type="ECO:0000256" key="2">
    <source>
        <dbReference type="ARBA" id="ARBA00002144"/>
    </source>
</evidence>
<dbReference type="InterPro" id="IPR008949">
    <property type="entry name" value="Isoprenoid_synthase_dom_sf"/>
</dbReference>
<comment type="function">
    <text evidence="2">Involved in the biosynthesis of the yellow-orange carotenoid staphyloxanthin, which plays a role in the virulence via its protective function against oxidative stress. Catalyzes the head-to-head condensation of two molecules of farnesyl diphosphate (FPP) into the colorless C(30) carotenoid 4,4'-diapophytoene (dehydrosqualene).</text>
</comment>
<dbReference type="GO" id="GO:0016117">
    <property type="term" value="P:carotenoid biosynthetic process"/>
    <property type="evidence" value="ECO:0007669"/>
    <property type="project" value="UniProtKB-KW"/>
</dbReference>
<organism evidence="11 12">
    <name type="scientific">Macrococcoides canis</name>
    <dbReference type="NCBI Taxonomy" id="1855823"/>
    <lineage>
        <taxon>Bacteria</taxon>
        <taxon>Bacillati</taxon>
        <taxon>Bacillota</taxon>
        <taxon>Bacilli</taxon>
        <taxon>Bacillales</taxon>
        <taxon>Staphylococcaceae</taxon>
        <taxon>Macrococcoides</taxon>
    </lineage>
</organism>
<gene>
    <name evidence="11" type="ORF">ETI04_09280</name>
</gene>
<dbReference type="GO" id="GO:0004311">
    <property type="term" value="F:geranylgeranyl diphosphate synthase activity"/>
    <property type="evidence" value="ECO:0007669"/>
    <property type="project" value="InterPro"/>
</dbReference>
<evidence type="ECO:0000313" key="12">
    <source>
        <dbReference type="Proteomes" id="UP000294865"/>
    </source>
</evidence>
<dbReference type="EC" id="2.5.1.96" evidence="5"/>
<comment type="pathway">
    <text evidence="3">Carotenoid biosynthesis; staphyloxanthin biosynthesis; staphyloxanthin from farnesyl diphosphate: step 1/5.</text>
</comment>
<evidence type="ECO:0000313" key="11">
    <source>
        <dbReference type="EMBL" id="TDM16100.1"/>
    </source>
</evidence>
<dbReference type="Pfam" id="PF00494">
    <property type="entry name" value="SQS_PSY"/>
    <property type="match status" value="1"/>
</dbReference>
<evidence type="ECO:0000256" key="10">
    <source>
        <dbReference type="ARBA" id="ARBA00032389"/>
    </source>
</evidence>
<dbReference type="SUPFAM" id="SSF48576">
    <property type="entry name" value="Terpenoid synthases"/>
    <property type="match status" value="1"/>
</dbReference>